<proteinExistence type="predicted"/>
<dbReference type="SUPFAM" id="SSF52172">
    <property type="entry name" value="CheY-like"/>
    <property type="match status" value="1"/>
</dbReference>
<dbReference type="EMBL" id="LT934124">
    <property type="protein sequence ID" value="VAI93669.1"/>
    <property type="molecule type" value="Genomic_DNA"/>
</dbReference>
<dbReference type="GO" id="GO:0000160">
    <property type="term" value="P:phosphorelay signal transduction system"/>
    <property type="evidence" value="ECO:0007669"/>
    <property type="project" value="UniProtKB-KW"/>
</dbReference>
<dbReference type="PANTHER" id="PTHR43874">
    <property type="entry name" value="TWO-COMPONENT RESPONSE REGULATOR"/>
    <property type="match status" value="1"/>
</dbReference>
<dbReference type="InterPro" id="IPR045279">
    <property type="entry name" value="ARR-like"/>
</dbReference>
<dbReference type="PROSITE" id="PS50110">
    <property type="entry name" value="RESPONSE_REGULATORY"/>
    <property type="match status" value="1"/>
</dbReference>
<reference evidence="4 5" key="1">
    <citation type="submission" date="2017-09" db="EMBL/GenBank/DDBJ databases">
        <authorList>
            <consortium name="International Durum Wheat Genome Sequencing Consortium (IDWGSC)"/>
            <person name="Milanesi L."/>
        </authorList>
    </citation>
    <scope>NUCLEOTIDE SEQUENCE [LARGE SCALE GENOMIC DNA]</scope>
    <source>
        <strain evidence="5">cv. Svevo</strain>
    </source>
</reference>
<evidence type="ECO:0000313" key="5">
    <source>
        <dbReference type="Proteomes" id="UP000324705"/>
    </source>
</evidence>
<gene>
    <name evidence="4" type="ORF">TRITD_7Bv1G225240</name>
</gene>
<dbReference type="Gramene" id="TRITD7Bv1G225240.1">
    <property type="protein sequence ID" value="TRITD7Bv1G225240.1"/>
    <property type="gene ID" value="TRITD7Bv1G225240"/>
</dbReference>
<organism evidence="4 5">
    <name type="scientific">Triticum turgidum subsp. durum</name>
    <name type="common">Durum wheat</name>
    <name type="synonym">Triticum durum</name>
    <dbReference type="NCBI Taxonomy" id="4567"/>
    <lineage>
        <taxon>Eukaryota</taxon>
        <taxon>Viridiplantae</taxon>
        <taxon>Streptophyta</taxon>
        <taxon>Embryophyta</taxon>
        <taxon>Tracheophyta</taxon>
        <taxon>Spermatophyta</taxon>
        <taxon>Magnoliopsida</taxon>
        <taxon>Liliopsida</taxon>
        <taxon>Poales</taxon>
        <taxon>Poaceae</taxon>
        <taxon>BOP clade</taxon>
        <taxon>Pooideae</taxon>
        <taxon>Triticodae</taxon>
        <taxon>Triticeae</taxon>
        <taxon>Triticinae</taxon>
        <taxon>Triticum</taxon>
    </lineage>
</organism>
<name>A0A9R1ACC3_TRITD</name>
<dbReference type="Pfam" id="PF00072">
    <property type="entry name" value="Response_reg"/>
    <property type="match status" value="1"/>
</dbReference>
<evidence type="ECO:0000256" key="2">
    <source>
        <dbReference type="PROSITE-ProRule" id="PRU00169"/>
    </source>
</evidence>
<keyword evidence="5" id="KW-1185">Reference proteome</keyword>
<dbReference type="PANTHER" id="PTHR43874:SF189">
    <property type="entry name" value="RESPONSE REGULATORY DOMAIN-CONTAINING PROTEIN"/>
    <property type="match status" value="1"/>
</dbReference>
<dbReference type="Gene3D" id="3.40.50.2300">
    <property type="match status" value="1"/>
</dbReference>
<dbReference type="InterPro" id="IPR001789">
    <property type="entry name" value="Sig_transdc_resp-reg_receiver"/>
</dbReference>
<dbReference type="InterPro" id="IPR011006">
    <property type="entry name" value="CheY-like_superfamily"/>
</dbReference>
<keyword evidence="1" id="KW-0902">Two-component regulatory system</keyword>
<dbReference type="GO" id="GO:0009736">
    <property type="term" value="P:cytokinin-activated signaling pathway"/>
    <property type="evidence" value="ECO:0007669"/>
    <property type="project" value="InterPro"/>
</dbReference>
<dbReference type="Proteomes" id="UP000324705">
    <property type="component" value="Chromosome 7B"/>
</dbReference>
<feature type="modified residue" description="4-aspartylphosphate" evidence="2">
    <location>
        <position position="76"/>
    </location>
</feature>
<evidence type="ECO:0000259" key="3">
    <source>
        <dbReference type="PROSITE" id="PS50110"/>
    </source>
</evidence>
<dbReference type="AlphaFoldDB" id="A0A9R1ACC3"/>
<dbReference type="SMART" id="SM00448">
    <property type="entry name" value="REC"/>
    <property type="match status" value="1"/>
</dbReference>
<accession>A0A9R1ACC3</accession>
<protein>
    <recommendedName>
        <fullName evidence="3">Response regulatory domain-containing protein</fullName>
    </recommendedName>
</protein>
<evidence type="ECO:0000256" key="1">
    <source>
        <dbReference type="ARBA" id="ARBA00023012"/>
    </source>
</evidence>
<evidence type="ECO:0000313" key="4">
    <source>
        <dbReference type="EMBL" id="VAI93669.1"/>
    </source>
</evidence>
<feature type="domain" description="Response regulatory" evidence="3">
    <location>
        <begin position="25"/>
        <end position="140"/>
    </location>
</feature>
<sequence length="151" mass="17146">MAAMGGDERQRMEAPAGDKFPEGLRVLAVDDDSVCLKVLEVILRCRKYNPTTMIDAKTALKMLRAGKAEFDLVITDVHMPGMDGFKLLELIHLEMDLPVISTLTAQLKVFFSFILTCHELAIVFKSVLLLPHKKIERTFTPEFWRSRILIN</sequence>
<keyword evidence="2" id="KW-0597">Phosphoprotein</keyword>